<feature type="domain" description="EamA" evidence="3">
    <location>
        <begin position="145"/>
        <end position="275"/>
    </location>
</feature>
<dbReference type="PANTHER" id="PTHR22911:SF102">
    <property type="entry name" value="MEMBRANE PROTEIN"/>
    <property type="match status" value="1"/>
</dbReference>
<evidence type="ECO:0000256" key="1">
    <source>
        <dbReference type="ARBA" id="ARBA00007362"/>
    </source>
</evidence>
<dbReference type="EMBL" id="LSGP01000028">
    <property type="protein sequence ID" value="KYZ74765.1"/>
    <property type="molecule type" value="Genomic_DNA"/>
</dbReference>
<proteinExistence type="inferred from homology"/>
<feature type="transmembrane region" description="Helical" evidence="2">
    <location>
        <begin position="32"/>
        <end position="51"/>
    </location>
</feature>
<feature type="transmembrane region" description="Helical" evidence="2">
    <location>
        <begin position="147"/>
        <end position="166"/>
    </location>
</feature>
<name>A0A154BLH7_ANASB</name>
<reference evidence="4 5" key="1">
    <citation type="submission" date="2016-02" db="EMBL/GenBank/DDBJ databases">
        <title>Anaerosporomusa subterraneum gen. nov., sp. nov., a spore-forming obligate anaerobe isolated from saprolite.</title>
        <authorList>
            <person name="Choi J.K."/>
            <person name="Shah M."/>
            <person name="Yee N."/>
        </authorList>
    </citation>
    <scope>NUCLEOTIDE SEQUENCE [LARGE SCALE GENOMIC DNA]</scope>
    <source>
        <strain evidence="4 5">RU4</strain>
    </source>
</reference>
<feature type="transmembrane region" description="Helical" evidence="2">
    <location>
        <begin position="258"/>
        <end position="275"/>
    </location>
</feature>
<protein>
    <recommendedName>
        <fullName evidence="3">EamA domain-containing protein</fullName>
    </recommendedName>
</protein>
<keyword evidence="2" id="KW-0472">Membrane</keyword>
<feature type="transmembrane region" description="Helical" evidence="2">
    <location>
        <begin position="63"/>
        <end position="81"/>
    </location>
</feature>
<feature type="transmembrane region" description="Helical" evidence="2">
    <location>
        <begin position="235"/>
        <end position="252"/>
    </location>
</feature>
<keyword evidence="2" id="KW-0812">Transmembrane</keyword>
<feature type="domain" description="EamA" evidence="3">
    <location>
        <begin position="4"/>
        <end position="132"/>
    </location>
</feature>
<organism evidence="4 5">
    <name type="scientific">Anaerosporomusa subterranea</name>
    <dbReference type="NCBI Taxonomy" id="1794912"/>
    <lineage>
        <taxon>Bacteria</taxon>
        <taxon>Bacillati</taxon>
        <taxon>Bacillota</taxon>
        <taxon>Negativicutes</taxon>
        <taxon>Acetonemataceae</taxon>
        <taxon>Anaerosporomusa</taxon>
    </lineage>
</organism>
<evidence type="ECO:0000256" key="2">
    <source>
        <dbReference type="SAM" id="Phobius"/>
    </source>
</evidence>
<dbReference type="Proteomes" id="UP000076268">
    <property type="component" value="Unassembled WGS sequence"/>
</dbReference>
<evidence type="ECO:0000313" key="5">
    <source>
        <dbReference type="Proteomes" id="UP000076268"/>
    </source>
</evidence>
<sequence length="289" mass="31697">MLSSGYFQVIISMLIWGSVGVFVRYADQPADVIVFVRVFSAFVALGLYMLLAKQPFRFLRWRWTVAAGLVLSLNWLFFFKAIQATTIGNAVFTYYLAPVFSIIWARLFLGEHLERRAFYALGLAACGLALMLSSYELSFTSSDFLGILFGLTGALFYSLVVVLAKYLTDVPPLTLVLVQMGVSSLVFLPTVLLSPPTFSTVGLMSMLTMGVIHSAFALGLYFTGLAKIKVQHASILSYIDPVSALLYAYLFFAEIPGPYTLAGGGLILVASVLIIRRGNSNQHESTNSL</sequence>
<dbReference type="GO" id="GO:0016020">
    <property type="term" value="C:membrane"/>
    <property type="evidence" value="ECO:0007669"/>
    <property type="project" value="InterPro"/>
</dbReference>
<dbReference type="SUPFAM" id="SSF103481">
    <property type="entry name" value="Multidrug resistance efflux transporter EmrE"/>
    <property type="match status" value="2"/>
</dbReference>
<feature type="transmembrane region" description="Helical" evidence="2">
    <location>
        <begin position="173"/>
        <end position="192"/>
    </location>
</feature>
<comment type="caution">
    <text evidence="4">The sequence shown here is derived from an EMBL/GenBank/DDBJ whole genome shotgun (WGS) entry which is preliminary data.</text>
</comment>
<feature type="transmembrane region" description="Helical" evidence="2">
    <location>
        <begin position="87"/>
        <end position="105"/>
    </location>
</feature>
<dbReference type="AlphaFoldDB" id="A0A154BLH7"/>
<dbReference type="RefSeq" id="WP_066245821.1">
    <property type="nucleotide sequence ID" value="NZ_LSGP01000028.1"/>
</dbReference>
<evidence type="ECO:0000259" key="3">
    <source>
        <dbReference type="Pfam" id="PF00892"/>
    </source>
</evidence>
<comment type="similarity">
    <text evidence="1">Belongs to the EamA transporter family.</text>
</comment>
<keyword evidence="5" id="KW-1185">Reference proteome</keyword>
<dbReference type="OrthoDB" id="9814238at2"/>
<feature type="transmembrane region" description="Helical" evidence="2">
    <location>
        <begin position="117"/>
        <end position="135"/>
    </location>
</feature>
<gene>
    <name evidence="4" type="ORF">AXX12_16200</name>
</gene>
<dbReference type="PANTHER" id="PTHR22911">
    <property type="entry name" value="ACYL-MALONYL CONDENSING ENZYME-RELATED"/>
    <property type="match status" value="1"/>
</dbReference>
<feature type="transmembrane region" description="Helical" evidence="2">
    <location>
        <begin position="198"/>
        <end position="223"/>
    </location>
</feature>
<evidence type="ECO:0000313" key="4">
    <source>
        <dbReference type="EMBL" id="KYZ74765.1"/>
    </source>
</evidence>
<dbReference type="Pfam" id="PF00892">
    <property type="entry name" value="EamA"/>
    <property type="match status" value="2"/>
</dbReference>
<accession>A0A154BLH7</accession>
<dbReference type="InterPro" id="IPR000620">
    <property type="entry name" value="EamA_dom"/>
</dbReference>
<dbReference type="InterPro" id="IPR037185">
    <property type="entry name" value="EmrE-like"/>
</dbReference>
<feature type="transmembrane region" description="Helical" evidence="2">
    <location>
        <begin position="7"/>
        <end position="26"/>
    </location>
</feature>
<keyword evidence="2" id="KW-1133">Transmembrane helix</keyword>